<sequence>MIMASETEASCENDPNFAIICAFMEKFGGSCGLASIDFVELQQMLENNQEVSPELMNLHIKLLRKTKKNVTVERWERALINMCHTFSSKDAWEIERFGYKKTRLPIKLRALKELLEMQFDYNTKFKNEVNKMTADDLRSQPLGRDKLGRAYWFQTDNNYQIRIYKEDPDEETWKLIAKDREGLLALIAELTDGESKLSSDSAGNEDSNSLLEKPFIDTGQIENSDESKPKEDKKEVIEENKTSISKPTIDVEPEEKKSDSKEIPKKETSDSEKKSVINDENVAKPAEINSEVEKEEKKPEPEVKRPMLRIKSLSELMEKPKEPPKANFLPDLPELTITKKPKLDLPEITIVKKARVQQPPRFKGANVSPAIESPLMIIKGNGSGKSNKSGNPIVGEEIEEPVQFFSGRGSGRDCKAGNEEKVDDIIISDEIEEPVMFFFGEGSGRDCQTGNEKESPKMNDEKNKVENSNACTLPSSQMEAGELPGQVPTSHLSNFKLGTIIDSKTENKSFLSRDPNKKSRWDQKESSESEPERENKEETPSPKKMTFFFGPGSLNVKPNPVLNSSSSDVELENSKEGEEKKTPSETLPDTSNGSDNFSDNKVSENVTENSLNNIHNKSGKCEESSNVNNTEIESNCQQNDSGKEGDSKTNIEELVDVQEEKKVPSEHVSENDELGTKDSTPQDDLQKSPNNIDDEKIEVDDDAKATENVDRQVETCKQVSDEKDSEEKDEHEITTAETKEDDSDLLKTSKESDEVDASETISEKAGDSLGMNELKITEVEPEETKVEVSDHNDKTEVDLSEVCDKTEEDVQEPDESEVKKSEPPSETHEVEVDERPCETSEAKDSEPTTKKAEIEVLEHESEQTEVEVADEGKGDEQLSELSKDDEKTVEIESKQNKDVSELETNDNDVAEKKENETTKDIETKNIDEDATSTQSETVNKSIENTSKEKVSITDENEKDDCSVSDAVVNKQSEEKSSEIDSTETKIDEGNVPVEKSQELEVVERVEIEEKLMIKDQKDLVSDKKEESTKHDETISEKITDENIDTQDSEETPSKRKRVTRSRIQENDVGIKENFPKVIIKRLPVKKKEIQKESKTNTDSKKKQNDPEIETTESASPKAVVDVAATRSTRRTRASGPAVAVHVAPTPIQTKGKGKMKKPQTSKNDETGSTDSPIPLEAVIVDADSNSAAADNTETDPLAVSEEDVSKSNQNVTSITSFSFDYDPNSPTSAQSKRKLRKRGREIMENKLEAGETSGKRAKTKVKRTIDLNLRKSVEEKRIQEVGDVSSDENESVQLPVKKEVKGKAAKKVVAPKKKGGGASSVSDSDNASQKSDSTKKSALKNRRLLKNLGVTEEEYSAIAESPAPVRQSRRLAQIKIKEDATRRKIEEEDTSAKKKKKKIDDKDFKAGKRKRIEEEVKPAPSSPVIEKKRGRKKKKHNKISIGWNTSSDDSENSGKEEEEVSEYEYEEPHEEEPLQFKSDHEFSPESDLETDEQLPLKRARTARKEESDDEAEEEFQCQKCGKSDHPEWILLCDKCDNGWHCSCLRPALFVIPEGDWFCPTCQHETLLEKLHQKLVEFDKMLVKKEMEDRRKERLAYVGISLNNVLPAKEKKDKRREILSASEASSAGSGSGSASGSSSDSDEPIYQLRQRRQAHSYKFQDYDDLINSALQEEPPTPVEKTHTLGRGKDIATIVNAAKEEEERNAEKNGFEDLPPVVPKDASENKKKALSYRKKPKRLNNLEVNSDDEADDSDEDFKGSSSDESEDDFEEDSEDSFIGRKSSRAVRRSTRARTTRFDADFINDDDSDDAPTKKKKKRAFFDDSESELSDDWRGKKKKSTKGSLRKKSKKKKKSYDDSDLETYRKKKPKIKYGMDSDDDTKGRRTRGKKTSYLDTLGSDSEEEALKKKIKDKSEDDEYVADDVDEENDSEEDKESEEDSKANSETKRSDSEDEAPLLVKKLNIKNRRAIIESEDEEENDEKIKENKEEERNEKSLDKEKEESPKINRDEIHVQKLGKSINSQELEKRLVEKSPPIVVPMLNVEKLKACGITVTKVLKDKCEDHFNVENEKSPLKLMEIGTTVTPLSVTQVKVHKGPIFGNLTDKNLDEMKEDEAEKMMESEEYANKQLELAALHIQQAKKIKEGLNAASIMNEFKSFGRGEISVVSTKKLMDTSLKKVRTGRFFNVKPPHDTMLPSAPPPLMMNDDDDNDELSEPPGVTLPLFSEMGTKSMQNSSRSNSANRVPMSSTPPPMGSSRITQIPHHNAPHLPLPLGPSHHIGLNSRSTNVPVGANVPATPNTPVNVGPNGPPMTANSPAGQKSISVTPPISSSPDGTPKKRRGRGKGKKTLAAEAAAAAAAAGLSAPEPVAAKNPSNKPMATNIEIASPPQPFSQSQPTPSVITRMLQSSQGKGSFPVGRIRPKQFAMMTDTDSDGEAARSESHTESTHKDMPPHSVAPTALPPGHYGAPPGQYPPNYYQKDGPPPHGYHHQRPPPPPSMHPYPPHPAQPPPIDQPTMNQPPGNPPPMDPPMNMPESNPPPMGQYSGPPPAPKHPYDPMSHRPPYPNSNAGYNYDFNAPPPINAEEGLAPPPTANYENSAAYPEEYENPGSNLDPNVKNIEDEPSGEFGGLVSYFSSQHEDDLDT</sequence>
<dbReference type="InterPro" id="IPR028938">
    <property type="entry name" value="Rsf1-like"/>
</dbReference>
<feature type="compositionally biased region" description="Acidic residues" evidence="5">
    <location>
        <begin position="1448"/>
        <end position="1470"/>
    </location>
</feature>
<dbReference type="InterPro" id="IPR013083">
    <property type="entry name" value="Znf_RING/FYVE/PHD"/>
</dbReference>
<dbReference type="PANTHER" id="PTHR14296:SF16">
    <property type="entry name" value="REMODELING AND SPACING FACTOR 1"/>
    <property type="match status" value="1"/>
</dbReference>
<protein>
    <recommendedName>
        <fullName evidence="6">PHD-type domain-containing protein</fullName>
    </recommendedName>
</protein>
<feature type="compositionally biased region" description="Basic and acidic residues" evidence="5">
    <location>
        <begin position="1062"/>
        <end position="1074"/>
    </location>
</feature>
<dbReference type="InterPro" id="IPR019787">
    <property type="entry name" value="Znf_PHD-finger"/>
</dbReference>
<feature type="region of interest" description="Disordered" evidence="5">
    <location>
        <begin position="2227"/>
        <end position="2640"/>
    </location>
</feature>
<feature type="compositionally biased region" description="Low complexity" evidence="5">
    <location>
        <begin position="1181"/>
        <end position="1191"/>
    </location>
</feature>
<feature type="compositionally biased region" description="Basic residues" evidence="5">
    <location>
        <begin position="1428"/>
        <end position="1438"/>
    </location>
</feature>
<dbReference type="PROSITE" id="PS50016">
    <property type="entry name" value="ZF_PHD_2"/>
    <property type="match status" value="1"/>
</dbReference>
<dbReference type="GO" id="GO:0008270">
    <property type="term" value="F:zinc ion binding"/>
    <property type="evidence" value="ECO:0007669"/>
    <property type="project" value="UniProtKB-KW"/>
</dbReference>
<feature type="compositionally biased region" description="Basic and acidic residues" evidence="5">
    <location>
        <begin position="1696"/>
        <end position="1709"/>
    </location>
</feature>
<feature type="compositionally biased region" description="Polar residues" evidence="5">
    <location>
        <begin position="1206"/>
        <end position="1230"/>
    </location>
</feature>
<feature type="compositionally biased region" description="Acidic residues" evidence="5">
    <location>
        <begin position="1743"/>
        <end position="1753"/>
    </location>
</feature>
<accession>A0ABD2NFV8</accession>
<feature type="compositionally biased region" description="Basic and acidic residues" evidence="5">
    <location>
        <begin position="291"/>
        <end position="305"/>
    </location>
</feature>
<feature type="compositionally biased region" description="Basic and acidic residues" evidence="5">
    <location>
        <begin position="775"/>
        <end position="805"/>
    </location>
</feature>
<feature type="compositionally biased region" description="Basic and acidic residues" evidence="5">
    <location>
        <begin position="1978"/>
        <end position="2006"/>
    </location>
</feature>
<feature type="compositionally biased region" description="Basic and acidic residues" evidence="5">
    <location>
        <begin position="658"/>
        <end position="676"/>
    </location>
</feature>
<feature type="compositionally biased region" description="Basic and acidic residues" evidence="5">
    <location>
        <begin position="1014"/>
        <end position="1040"/>
    </location>
</feature>
<feature type="compositionally biased region" description="Basic and acidic residues" evidence="5">
    <location>
        <begin position="909"/>
        <end position="927"/>
    </location>
</feature>
<feature type="compositionally biased region" description="Acidic residues" evidence="5">
    <location>
        <begin position="1761"/>
        <end position="1773"/>
    </location>
</feature>
<feature type="region of interest" description="Disordered" evidence="5">
    <location>
        <begin position="1014"/>
        <end position="1512"/>
    </location>
</feature>
<organism evidence="7 8">
    <name type="scientific">Cryptolaemus montrouzieri</name>
    <dbReference type="NCBI Taxonomy" id="559131"/>
    <lineage>
        <taxon>Eukaryota</taxon>
        <taxon>Metazoa</taxon>
        <taxon>Ecdysozoa</taxon>
        <taxon>Arthropoda</taxon>
        <taxon>Hexapoda</taxon>
        <taxon>Insecta</taxon>
        <taxon>Pterygota</taxon>
        <taxon>Neoptera</taxon>
        <taxon>Endopterygota</taxon>
        <taxon>Coleoptera</taxon>
        <taxon>Polyphaga</taxon>
        <taxon>Cucujiformia</taxon>
        <taxon>Coccinelloidea</taxon>
        <taxon>Coccinellidae</taxon>
        <taxon>Scymninae</taxon>
        <taxon>Scymnini</taxon>
        <taxon>Cryptolaemus</taxon>
    </lineage>
</organism>
<feature type="compositionally biased region" description="Basic residues" evidence="5">
    <location>
        <begin position="1832"/>
        <end position="1851"/>
    </location>
</feature>
<keyword evidence="2 4" id="KW-0863">Zinc-finger</keyword>
<feature type="compositionally biased region" description="Basic and acidic residues" evidence="5">
    <location>
        <begin position="641"/>
        <end position="651"/>
    </location>
</feature>
<feature type="compositionally biased region" description="Low complexity" evidence="5">
    <location>
        <begin position="2289"/>
        <end position="2303"/>
    </location>
</feature>
<feature type="compositionally biased region" description="Basic and acidic residues" evidence="5">
    <location>
        <begin position="1375"/>
        <end position="1417"/>
    </location>
</feature>
<feature type="compositionally biased region" description="Basic and acidic residues" evidence="5">
    <location>
        <begin position="1471"/>
        <end position="1483"/>
    </location>
</feature>
<feature type="compositionally biased region" description="Basic residues" evidence="5">
    <location>
        <begin position="1303"/>
        <end position="1315"/>
    </location>
</feature>
<feature type="compositionally biased region" description="Basic and acidic residues" evidence="5">
    <location>
        <begin position="1263"/>
        <end position="1280"/>
    </location>
</feature>
<feature type="compositionally biased region" description="Polar residues" evidence="5">
    <location>
        <begin position="931"/>
        <end position="944"/>
    </location>
</feature>
<reference evidence="7 8" key="1">
    <citation type="journal article" date="2021" name="BMC Biol.">
        <title>Horizontally acquired antibacterial genes associated with adaptive radiation of ladybird beetles.</title>
        <authorList>
            <person name="Li H.S."/>
            <person name="Tang X.F."/>
            <person name="Huang Y.H."/>
            <person name="Xu Z.Y."/>
            <person name="Chen M.L."/>
            <person name="Du X.Y."/>
            <person name="Qiu B.Y."/>
            <person name="Chen P.T."/>
            <person name="Zhang W."/>
            <person name="Slipinski A."/>
            <person name="Escalona H.E."/>
            <person name="Waterhouse R.M."/>
            <person name="Zwick A."/>
            <person name="Pang H."/>
        </authorList>
    </citation>
    <scope>NUCLEOTIDE SEQUENCE [LARGE SCALE GENOMIC DNA]</scope>
    <source>
        <strain evidence="7">SYSU2018</strain>
    </source>
</reference>
<feature type="compositionally biased region" description="Acidic residues" evidence="5">
    <location>
        <begin position="1041"/>
        <end position="1050"/>
    </location>
</feature>
<feature type="compositionally biased region" description="Basic residues" evidence="5">
    <location>
        <begin position="1779"/>
        <end position="1792"/>
    </location>
</feature>
<feature type="compositionally biased region" description="Acidic residues" evidence="5">
    <location>
        <begin position="806"/>
        <end position="815"/>
    </location>
</feature>
<dbReference type="InterPro" id="IPR019786">
    <property type="entry name" value="Zinc_finger_PHD-type_CS"/>
</dbReference>
<keyword evidence="1" id="KW-0479">Metal-binding</keyword>
<feature type="region of interest" description="Disordered" evidence="5">
    <location>
        <begin position="1668"/>
        <end position="2006"/>
    </location>
</feature>
<feature type="region of interest" description="Disordered" evidence="5">
    <location>
        <begin position="194"/>
        <end position="308"/>
    </location>
</feature>
<feature type="region of interest" description="Disordered" evidence="5">
    <location>
        <begin position="440"/>
        <end position="992"/>
    </location>
</feature>
<dbReference type="PANTHER" id="PTHR14296">
    <property type="entry name" value="REMODELING AND SPACING FACTOR 1"/>
    <property type="match status" value="1"/>
</dbReference>
<dbReference type="PROSITE" id="PS01359">
    <property type="entry name" value="ZF_PHD_1"/>
    <property type="match status" value="1"/>
</dbReference>
<feature type="compositionally biased region" description="Basic and acidic residues" evidence="5">
    <location>
        <begin position="870"/>
        <end position="900"/>
    </location>
</feature>
<dbReference type="CDD" id="cd15543">
    <property type="entry name" value="PHD_RSF1"/>
    <property type="match status" value="1"/>
</dbReference>
<feature type="compositionally biased region" description="Basic and acidic residues" evidence="5">
    <location>
        <begin position="1936"/>
        <end position="1947"/>
    </location>
</feature>
<feature type="compositionally biased region" description="Basic and acidic residues" evidence="5">
    <location>
        <begin position="1240"/>
        <end position="1249"/>
    </location>
</feature>
<feature type="compositionally biased region" description="Polar residues" evidence="5">
    <location>
        <begin position="466"/>
        <end position="478"/>
    </location>
</feature>
<feature type="compositionally biased region" description="Polar residues" evidence="5">
    <location>
        <begin position="1319"/>
        <end position="1331"/>
    </location>
</feature>
<feature type="compositionally biased region" description="Basic and acidic residues" evidence="5">
    <location>
        <begin position="971"/>
        <end position="988"/>
    </location>
</feature>
<name>A0ABD2NFV8_9CUCU</name>
<feature type="compositionally biased region" description="Basic and acidic residues" evidence="5">
    <location>
        <begin position="2432"/>
        <end position="2448"/>
    </location>
</feature>
<feature type="compositionally biased region" description="Basic and acidic residues" evidence="5">
    <location>
        <begin position="702"/>
        <end position="752"/>
    </location>
</feature>
<feature type="compositionally biased region" description="Polar residues" evidence="5">
    <location>
        <begin position="2227"/>
        <end position="2239"/>
    </location>
</feature>
<feature type="compositionally biased region" description="Basic and acidic residues" evidence="5">
    <location>
        <begin position="572"/>
        <end position="583"/>
    </location>
</feature>
<feature type="compositionally biased region" description="Basic and acidic residues" evidence="5">
    <location>
        <begin position="451"/>
        <end position="465"/>
    </location>
</feature>
<feature type="compositionally biased region" description="Basic residues" evidence="5">
    <location>
        <begin position="2334"/>
        <end position="2344"/>
    </location>
</feature>
<evidence type="ECO:0000256" key="3">
    <source>
        <dbReference type="ARBA" id="ARBA00022833"/>
    </source>
</evidence>
<feature type="compositionally biased region" description="Polar residues" evidence="5">
    <location>
        <begin position="677"/>
        <end position="691"/>
    </location>
</feature>
<comment type="caution">
    <text evidence="7">The sequence shown here is derived from an EMBL/GenBank/DDBJ whole genome shotgun (WGS) entry which is preliminary data.</text>
</comment>
<evidence type="ECO:0000256" key="1">
    <source>
        <dbReference type="ARBA" id="ARBA00022723"/>
    </source>
</evidence>
<dbReference type="Pfam" id="PF00628">
    <property type="entry name" value="PHD"/>
    <property type="match status" value="1"/>
</dbReference>
<evidence type="ECO:0000256" key="4">
    <source>
        <dbReference type="PROSITE-ProRule" id="PRU00146"/>
    </source>
</evidence>
<evidence type="ECO:0000256" key="2">
    <source>
        <dbReference type="ARBA" id="ARBA00022771"/>
    </source>
</evidence>
<evidence type="ECO:0000259" key="6">
    <source>
        <dbReference type="PROSITE" id="PS50016"/>
    </source>
</evidence>
<feature type="compositionally biased region" description="Low complexity" evidence="5">
    <location>
        <begin position="2347"/>
        <end position="2367"/>
    </location>
</feature>
<feature type="compositionally biased region" description="Polar residues" evidence="5">
    <location>
        <begin position="1160"/>
        <end position="1171"/>
    </location>
</feature>
<feature type="compositionally biased region" description="Basic and acidic residues" evidence="5">
    <location>
        <begin position="816"/>
        <end position="862"/>
    </location>
</feature>
<feature type="compositionally biased region" description="Basic and acidic residues" evidence="5">
    <location>
        <begin position="1678"/>
        <end position="1688"/>
    </location>
</feature>
<dbReference type="EMBL" id="JABFTP020000103">
    <property type="protein sequence ID" value="KAL3277292.1"/>
    <property type="molecule type" value="Genomic_DNA"/>
</dbReference>
<feature type="compositionally biased region" description="Polar residues" evidence="5">
    <location>
        <begin position="624"/>
        <end position="640"/>
    </location>
</feature>
<proteinExistence type="predicted"/>
<dbReference type="Proteomes" id="UP001516400">
    <property type="component" value="Unassembled WGS sequence"/>
</dbReference>
<feature type="compositionally biased region" description="Low complexity" evidence="5">
    <location>
        <begin position="1619"/>
        <end position="1638"/>
    </location>
</feature>
<feature type="domain" description="PHD-type" evidence="6">
    <location>
        <begin position="1514"/>
        <end position="1564"/>
    </location>
</feature>
<feature type="compositionally biased region" description="Polar residues" evidence="5">
    <location>
        <begin position="584"/>
        <end position="616"/>
    </location>
</feature>
<feature type="compositionally biased region" description="Basic and acidic residues" evidence="5">
    <location>
        <begin position="514"/>
        <end position="541"/>
    </location>
</feature>
<feature type="compositionally biased region" description="Acidic residues" evidence="5">
    <location>
        <begin position="2202"/>
        <end position="2211"/>
    </location>
</feature>
<feature type="compositionally biased region" description="Acidic residues" evidence="5">
    <location>
        <begin position="1912"/>
        <end position="1935"/>
    </location>
</feature>
<gene>
    <name evidence="7" type="ORF">HHI36_012642</name>
</gene>
<evidence type="ECO:0000256" key="5">
    <source>
        <dbReference type="SAM" id="MobiDB-lite"/>
    </source>
</evidence>
<evidence type="ECO:0000313" key="8">
    <source>
        <dbReference type="Proteomes" id="UP001516400"/>
    </source>
</evidence>
<dbReference type="InterPro" id="IPR001965">
    <property type="entry name" value="Znf_PHD"/>
</dbReference>
<dbReference type="SMART" id="SM00249">
    <property type="entry name" value="PHD"/>
    <property type="match status" value="1"/>
</dbReference>
<evidence type="ECO:0000313" key="7">
    <source>
        <dbReference type="EMBL" id="KAL3277292.1"/>
    </source>
</evidence>
<feature type="compositionally biased region" description="Basic residues" evidence="5">
    <location>
        <begin position="1726"/>
        <end position="1736"/>
    </location>
</feature>
<feature type="compositionally biased region" description="Basic and acidic residues" evidence="5">
    <location>
        <begin position="225"/>
        <end position="241"/>
    </location>
</feature>
<feature type="compositionally biased region" description="Basic and acidic residues" evidence="5">
    <location>
        <begin position="254"/>
        <end position="277"/>
    </location>
</feature>
<keyword evidence="3" id="KW-0862">Zinc</keyword>
<dbReference type="InterPro" id="IPR011011">
    <property type="entry name" value="Znf_FYVE_PHD"/>
</dbReference>
<feature type="region of interest" description="Disordered" evidence="5">
    <location>
        <begin position="1612"/>
        <end position="1642"/>
    </location>
</feature>
<feature type="region of interest" description="Disordered" evidence="5">
    <location>
        <begin position="2184"/>
        <end position="2211"/>
    </location>
</feature>
<dbReference type="Gene3D" id="3.30.40.10">
    <property type="entry name" value="Zinc/RING finger domain, C3HC4 (zinc finger)"/>
    <property type="match status" value="1"/>
</dbReference>
<feature type="compositionally biased region" description="Polar residues" evidence="5">
    <location>
        <begin position="196"/>
        <end position="210"/>
    </location>
</feature>
<feature type="compositionally biased region" description="Basic and acidic residues" evidence="5">
    <location>
        <begin position="1085"/>
        <end position="1105"/>
    </location>
</feature>
<feature type="compositionally biased region" description="Pro residues" evidence="5">
    <location>
        <begin position="2489"/>
        <end position="2509"/>
    </location>
</feature>
<feature type="compositionally biased region" description="Pro residues" evidence="5">
    <location>
        <begin position="2517"/>
        <end position="2548"/>
    </location>
</feature>
<dbReference type="SUPFAM" id="SSF57903">
    <property type="entry name" value="FYVE/PHD zinc finger"/>
    <property type="match status" value="1"/>
</dbReference>
<keyword evidence="8" id="KW-1185">Reference proteome</keyword>
<feature type="compositionally biased region" description="Low complexity" evidence="5">
    <location>
        <begin position="2318"/>
        <end position="2329"/>
    </location>
</feature>